<gene>
    <name evidence="1" type="ORF">SAMN06265380_107104</name>
</gene>
<dbReference type="EMBL" id="FXTE01000007">
    <property type="protein sequence ID" value="SMO74369.1"/>
    <property type="molecule type" value="Genomic_DNA"/>
</dbReference>
<dbReference type="Proteomes" id="UP000319555">
    <property type="component" value="Unassembled WGS sequence"/>
</dbReference>
<dbReference type="Pfam" id="PF13279">
    <property type="entry name" value="4HBT_2"/>
    <property type="match status" value="1"/>
</dbReference>
<dbReference type="SUPFAM" id="SSF54637">
    <property type="entry name" value="Thioesterase/thiol ester dehydrase-isomerase"/>
    <property type="match status" value="1"/>
</dbReference>
<protein>
    <submittedName>
        <fullName evidence="1">4-hydroxybenzoyl-CoA thioesterase</fullName>
    </submittedName>
</protein>
<keyword evidence="2" id="KW-1185">Reference proteome</keyword>
<accession>A0A521DRL4</accession>
<proteinExistence type="predicted"/>
<dbReference type="OrthoDB" id="7204167at2"/>
<evidence type="ECO:0000313" key="2">
    <source>
        <dbReference type="Proteomes" id="UP000319555"/>
    </source>
</evidence>
<dbReference type="Gene3D" id="3.10.129.10">
    <property type="entry name" value="Hotdog Thioesterase"/>
    <property type="match status" value="1"/>
</dbReference>
<dbReference type="AlphaFoldDB" id="A0A521DRL4"/>
<name>A0A521DRL4_9RHOB</name>
<dbReference type="CDD" id="cd00586">
    <property type="entry name" value="4HBT"/>
    <property type="match status" value="1"/>
</dbReference>
<sequence>MTFEFHQKVLFKHCDPAGIVFFPRYFEMINDCVETYFDQVLCKPFEEIHPVGAVPTAQIQTRFSAPSRHGDHLIFRMKITKIGRSSAEYSVVASCAQEERLTSVATLVHVDSKGGPTAWPADIRKKLEAFRDDAL</sequence>
<reference evidence="1 2" key="1">
    <citation type="submission" date="2017-05" db="EMBL/GenBank/DDBJ databases">
        <authorList>
            <person name="Varghese N."/>
            <person name="Submissions S."/>
        </authorList>
    </citation>
    <scope>NUCLEOTIDE SEQUENCE [LARGE SCALE GENOMIC DNA]</scope>
    <source>
        <strain evidence="1 2">DSM 28009</strain>
    </source>
</reference>
<dbReference type="InterPro" id="IPR029069">
    <property type="entry name" value="HotDog_dom_sf"/>
</dbReference>
<dbReference type="RefSeq" id="WP_142637803.1">
    <property type="nucleotide sequence ID" value="NZ_CANLVA010000006.1"/>
</dbReference>
<evidence type="ECO:0000313" key="1">
    <source>
        <dbReference type="EMBL" id="SMO74369.1"/>
    </source>
</evidence>
<organism evidence="1 2">
    <name type="scientific">Ruegeria faecimaris</name>
    <dbReference type="NCBI Taxonomy" id="686389"/>
    <lineage>
        <taxon>Bacteria</taxon>
        <taxon>Pseudomonadati</taxon>
        <taxon>Pseudomonadota</taxon>
        <taxon>Alphaproteobacteria</taxon>
        <taxon>Rhodobacterales</taxon>
        <taxon>Roseobacteraceae</taxon>
        <taxon>Ruegeria</taxon>
    </lineage>
</organism>